<dbReference type="EMBL" id="DXET01000255">
    <property type="protein sequence ID" value="HIX82595.1"/>
    <property type="molecule type" value="Genomic_DNA"/>
</dbReference>
<evidence type="ECO:0000259" key="2">
    <source>
        <dbReference type="Pfam" id="PF00080"/>
    </source>
</evidence>
<dbReference type="Proteomes" id="UP000886724">
    <property type="component" value="Unassembled WGS sequence"/>
</dbReference>
<dbReference type="AlphaFoldDB" id="A0A9D1XRD4"/>
<dbReference type="GO" id="GO:0005507">
    <property type="term" value="F:copper ion binding"/>
    <property type="evidence" value="ECO:0007669"/>
    <property type="project" value="InterPro"/>
</dbReference>
<gene>
    <name evidence="3" type="ORF">H9980_11605</name>
</gene>
<dbReference type="InterPro" id="IPR001424">
    <property type="entry name" value="SOD_Cu_Zn_dom"/>
</dbReference>
<dbReference type="Pfam" id="PF00080">
    <property type="entry name" value="Sod_Cu"/>
    <property type="match status" value="1"/>
</dbReference>
<evidence type="ECO:0000256" key="1">
    <source>
        <dbReference type="ARBA" id="ARBA00010457"/>
    </source>
</evidence>
<dbReference type="InterPro" id="IPR036423">
    <property type="entry name" value="SOD-like_Cu/Zn_dom_sf"/>
</dbReference>
<reference evidence="3" key="1">
    <citation type="journal article" date="2021" name="PeerJ">
        <title>Extensive microbial diversity within the chicken gut microbiome revealed by metagenomics and culture.</title>
        <authorList>
            <person name="Gilroy R."/>
            <person name="Ravi A."/>
            <person name="Getino M."/>
            <person name="Pursley I."/>
            <person name="Horton D.L."/>
            <person name="Alikhan N.F."/>
            <person name="Baker D."/>
            <person name="Gharbi K."/>
            <person name="Hall N."/>
            <person name="Watson M."/>
            <person name="Adriaenssens E.M."/>
            <person name="Foster-Nyarko E."/>
            <person name="Jarju S."/>
            <person name="Secka A."/>
            <person name="Antonio M."/>
            <person name="Oren A."/>
            <person name="Chaudhuri R.R."/>
            <person name="La Ragione R."/>
            <person name="Hildebrand F."/>
            <person name="Pallen M.J."/>
        </authorList>
    </citation>
    <scope>NUCLEOTIDE SEQUENCE</scope>
    <source>
        <strain evidence="3">ChiGjej1B1-14440</strain>
    </source>
</reference>
<dbReference type="SUPFAM" id="SSF49329">
    <property type="entry name" value="Cu,Zn superoxide dismutase-like"/>
    <property type="match status" value="1"/>
</dbReference>
<proteinExistence type="inferred from homology"/>
<dbReference type="Gene3D" id="2.60.40.200">
    <property type="entry name" value="Superoxide dismutase, copper/zinc binding domain"/>
    <property type="match status" value="1"/>
</dbReference>
<dbReference type="GO" id="GO:0006801">
    <property type="term" value="P:superoxide metabolic process"/>
    <property type="evidence" value="ECO:0007669"/>
    <property type="project" value="InterPro"/>
</dbReference>
<reference evidence="3" key="2">
    <citation type="submission" date="2021-04" db="EMBL/GenBank/DDBJ databases">
        <authorList>
            <person name="Gilroy R."/>
        </authorList>
    </citation>
    <scope>NUCLEOTIDE SEQUENCE</scope>
    <source>
        <strain evidence="3">ChiGjej1B1-14440</strain>
    </source>
</reference>
<evidence type="ECO:0000313" key="4">
    <source>
        <dbReference type="Proteomes" id="UP000886724"/>
    </source>
</evidence>
<comment type="similarity">
    <text evidence="1">Belongs to the Cu-Zn superoxide dismutase family.</text>
</comment>
<sequence length="157" mass="16601">MDTFDIIRALCQQTPKAYAIIRGAIVNGSMLAYEFGQGTIIVVEAFGLPVTGCGLGIHAMHIHEGGNCSGSADEPFADTGGHYSTNSCPHPYHTGDLPPLFSNDGLAWMAVYIDKFTPEDIVGRTIVIHAGVDDFTSQPSGNAGAIIACGAIRELYQ</sequence>
<feature type="domain" description="Superoxide dismutase copper/zinc binding" evidence="2">
    <location>
        <begin position="50"/>
        <end position="152"/>
    </location>
</feature>
<accession>A0A9D1XRD4</accession>
<protein>
    <submittedName>
        <fullName evidence="3">Superoxide dismutase family protein</fullName>
    </submittedName>
</protein>
<evidence type="ECO:0000313" key="3">
    <source>
        <dbReference type="EMBL" id="HIX82595.1"/>
    </source>
</evidence>
<name>A0A9D1XRD4_9FIRM</name>
<dbReference type="InterPro" id="IPR024134">
    <property type="entry name" value="SOD_Cu/Zn_/chaperone"/>
</dbReference>
<organism evidence="3 4">
    <name type="scientific">Candidatus Erysipelatoclostridium merdavium</name>
    <dbReference type="NCBI Taxonomy" id="2838566"/>
    <lineage>
        <taxon>Bacteria</taxon>
        <taxon>Bacillati</taxon>
        <taxon>Bacillota</taxon>
        <taxon>Erysipelotrichia</taxon>
        <taxon>Erysipelotrichales</taxon>
        <taxon>Erysipelotrichales incertae sedis</taxon>
    </lineage>
</organism>
<dbReference type="PANTHER" id="PTHR10003">
    <property type="entry name" value="SUPEROXIDE DISMUTASE CU-ZN -RELATED"/>
    <property type="match status" value="1"/>
</dbReference>
<comment type="caution">
    <text evidence="3">The sequence shown here is derived from an EMBL/GenBank/DDBJ whole genome shotgun (WGS) entry which is preliminary data.</text>
</comment>